<gene>
    <name evidence="3" type="primary">nosD</name>
    <name evidence="3" type="ORF">K0625_04340</name>
</gene>
<dbReference type="Pfam" id="PF05048">
    <property type="entry name" value="NosD"/>
    <property type="match status" value="1"/>
</dbReference>
<dbReference type="InterPro" id="IPR022441">
    <property type="entry name" value="Para_beta_helix_rpt-2"/>
</dbReference>
<dbReference type="InterPro" id="IPR006633">
    <property type="entry name" value="Carb-bd_sugar_hydrolysis-dom"/>
</dbReference>
<reference evidence="3 4" key="1">
    <citation type="submission" date="2021-07" db="EMBL/GenBank/DDBJ databases">
        <title>Shewanella sp. nov, isolated from SCS.</title>
        <authorList>
            <person name="Cao W.R."/>
        </authorList>
    </citation>
    <scope>NUCLEOTIDE SEQUENCE [LARGE SCALE GENOMIC DNA]</scope>
    <source>
        <strain evidence="3 4">NR704-98</strain>
    </source>
</reference>
<dbReference type="SMART" id="SM00722">
    <property type="entry name" value="CASH"/>
    <property type="match status" value="2"/>
</dbReference>
<dbReference type="InterPro" id="IPR006626">
    <property type="entry name" value="PbH1"/>
</dbReference>
<protein>
    <submittedName>
        <fullName evidence="3">Nitrous oxide reductase family maturation protein NosD</fullName>
    </submittedName>
</protein>
<dbReference type="InterPro" id="IPR011050">
    <property type="entry name" value="Pectin_lyase_fold/virulence"/>
</dbReference>
<name>A0ABS7DZL2_9GAMM</name>
<dbReference type="EMBL" id="JAHZST010000002">
    <property type="protein sequence ID" value="MBW8182885.1"/>
    <property type="molecule type" value="Genomic_DNA"/>
</dbReference>
<dbReference type="SMART" id="SM00710">
    <property type="entry name" value="PbH1"/>
    <property type="match status" value="8"/>
</dbReference>
<keyword evidence="1" id="KW-0732">Signal</keyword>
<accession>A0ABS7DZL2</accession>
<evidence type="ECO:0000259" key="2">
    <source>
        <dbReference type="SMART" id="SM00722"/>
    </source>
</evidence>
<feature type="signal peptide" evidence="1">
    <location>
        <begin position="1"/>
        <end position="40"/>
    </location>
</feature>
<feature type="chain" id="PRO_5045639856" evidence="1">
    <location>
        <begin position="41"/>
        <end position="446"/>
    </location>
</feature>
<proteinExistence type="predicted"/>
<dbReference type="InterPro" id="IPR012334">
    <property type="entry name" value="Pectin_lyas_fold"/>
</dbReference>
<evidence type="ECO:0000313" key="3">
    <source>
        <dbReference type="EMBL" id="MBW8182885.1"/>
    </source>
</evidence>
<feature type="domain" description="Carbohydrate-binding/sugar hydrolysis" evidence="2">
    <location>
        <begin position="212"/>
        <end position="384"/>
    </location>
</feature>
<dbReference type="NCBIfam" id="TIGR03804">
    <property type="entry name" value="para_beta_helix"/>
    <property type="match status" value="2"/>
</dbReference>
<evidence type="ECO:0000256" key="1">
    <source>
        <dbReference type="SAM" id="SignalP"/>
    </source>
</evidence>
<dbReference type="SUPFAM" id="SSF51126">
    <property type="entry name" value="Pectin lyase-like"/>
    <property type="match status" value="1"/>
</dbReference>
<dbReference type="Gene3D" id="2.160.20.10">
    <property type="entry name" value="Single-stranded right-handed beta-helix, Pectin lyase-like"/>
    <property type="match status" value="1"/>
</dbReference>
<organism evidence="3 4">
    <name type="scientific">Shewanella nanhaiensis</name>
    <dbReference type="NCBI Taxonomy" id="2864872"/>
    <lineage>
        <taxon>Bacteria</taxon>
        <taxon>Pseudomonadati</taxon>
        <taxon>Pseudomonadota</taxon>
        <taxon>Gammaproteobacteria</taxon>
        <taxon>Alteromonadales</taxon>
        <taxon>Shewanellaceae</taxon>
        <taxon>Shewanella</taxon>
    </lineage>
</organism>
<dbReference type="Proteomes" id="UP001195963">
    <property type="component" value="Unassembled WGS sequence"/>
</dbReference>
<evidence type="ECO:0000313" key="4">
    <source>
        <dbReference type="Proteomes" id="UP001195963"/>
    </source>
</evidence>
<keyword evidence="4" id="KW-1185">Reference proteome</keyword>
<dbReference type="NCBIfam" id="TIGR04247">
    <property type="entry name" value="NosD_copper_fam"/>
    <property type="match status" value="1"/>
</dbReference>
<comment type="caution">
    <text evidence="3">The sequence shown here is derived from an EMBL/GenBank/DDBJ whole genome shotgun (WGS) entry which is preliminary data.</text>
</comment>
<dbReference type="InterPro" id="IPR007742">
    <property type="entry name" value="NosD_dom"/>
</dbReference>
<feature type="domain" description="Carbohydrate-binding/sugar hydrolysis" evidence="2">
    <location>
        <begin position="58"/>
        <end position="206"/>
    </location>
</feature>
<sequence>MKRTMNIFALKQVATGLKTATKRLCLSAWLALFINPLTMAATYSVSDTESLKLQLETVKAGDTVLLLDGEYLGHFEIHQPITLTGEGGAIIDAQGRGRAITVFSSGVSLKNLTIQNWGGDLYELDAGVFIHEQAERVHIESSRLQGDGFGIYAENSKHITVNNNLIAGNRALYKLDRGDGVYLKGVDAPVVHNNKIFNVRDGVYLETSTNSQVFDNRFHSAQYGIHYMYTKHDEAYGNEVDSVDGGYAIMSSEFVNLHHNQVSNAIDFGVLLNISKHSIVNNNQVSLAHNPQGSAELGNEGKGIFIYGARDNEVTHNLFSTSDIGIYMAMGGEGNKVYGNQFVNNQIQVKYVGDSLLEWSHQGKGNFWSGYMGWDSNHDGIADKPYRPNDSLDKLFWLYPEARFLMNSPVVALLRWVQSQFDIGEPTGIVDSFPLLNNVSSDRVQN</sequence>
<dbReference type="InterPro" id="IPR026464">
    <property type="entry name" value="NosD_copper_fam"/>
</dbReference>